<evidence type="ECO:0000256" key="1">
    <source>
        <dbReference type="ARBA" id="ARBA00004170"/>
    </source>
</evidence>
<dbReference type="GO" id="GO:0009626">
    <property type="term" value="P:plant-type hypersensitive response"/>
    <property type="evidence" value="ECO:0007669"/>
    <property type="project" value="UniProtKB-KW"/>
</dbReference>
<gene>
    <name evidence="8" type="ORF">CTI12_AA137970</name>
</gene>
<evidence type="ECO:0000313" key="8">
    <source>
        <dbReference type="EMBL" id="PWA74032.1"/>
    </source>
</evidence>
<keyword evidence="4" id="KW-0449">Lipoprotein</keyword>
<dbReference type="InterPro" id="IPR036163">
    <property type="entry name" value="HMA_dom_sf"/>
</dbReference>
<evidence type="ECO:0000256" key="3">
    <source>
        <dbReference type="ARBA" id="ARBA00022723"/>
    </source>
</evidence>
<dbReference type="GO" id="GO:0016020">
    <property type="term" value="C:membrane"/>
    <property type="evidence" value="ECO:0007669"/>
    <property type="project" value="UniProtKB-SubCell"/>
</dbReference>
<name>A0A2U1NKJ3_ARTAN</name>
<organism evidence="8 9">
    <name type="scientific">Artemisia annua</name>
    <name type="common">Sweet wormwood</name>
    <dbReference type="NCBI Taxonomy" id="35608"/>
    <lineage>
        <taxon>Eukaryota</taxon>
        <taxon>Viridiplantae</taxon>
        <taxon>Streptophyta</taxon>
        <taxon>Embryophyta</taxon>
        <taxon>Tracheophyta</taxon>
        <taxon>Spermatophyta</taxon>
        <taxon>Magnoliopsida</taxon>
        <taxon>eudicotyledons</taxon>
        <taxon>Gunneridae</taxon>
        <taxon>Pentapetalae</taxon>
        <taxon>asterids</taxon>
        <taxon>campanulids</taxon>
        <taxon>Asterales</taxon>
        <taxon>Asteraceae</taxon>
        <taxon>Asteroideae</taxon>
        <taxon>Anthemideae</taxon>
        <taxon>Artemisiinae</taxon>
        <taxon>Artemisia</taxon>
    </lineage>
</organism>
<proteinExistence type="inferred from homology"/>
<dbReference type="EMBL" id="PKPP01002637">
    <property type="protein sequence ID" value="PWA74032.1"/>
    <property type="molecule type" value="Genomic_DNA"/>
</dbReference>
<dbReference type="PANTHER" id="PTHR45811:SF49">
    <property type="entry name" value="OS04G0667600 PROTEIN"/>
    <property type="match status" value="1"/>
</dbReference>
<evidence type="ECO:0000256" key="5">
    <source>
        <dbReference type="ARBA" id="ARBA00023289"/>
    </source>
</evidence>
<keyword evidence="3" id="KW-0479">Metal-binding</keyword>
<dbReference type="PANTHER" id="PTHR45811">
    <property type="entry name" value="COPPER TRANSPORT PROTEIN FAMILY-RELATED"/>
    <property type="match status" value="1"/>
</dbReference>
<dbReference type="SUPFAM" id="SSF55008">
    <property type="entry name" value="HMA, heavy metal-associated domain"/>
    <property type="match status" value="1"/>
</dbReference>
<dbReference type="InterPro" id="IPR051863">
    <property type="entry name" value="HIPP"/>
</dbReference>
<dbReference type="InterPro" id="IPR006121">
    <property type="entry name" value="HMA_dom"/>
</dbReference>
<evidence type="ECO:0000256" key="4">
    <source>
        <dbReference type="ARBA" id="ARBA00023288"/>
    </source>
</evidence>
<dbReference type="AlphaFoldDB" id="A0A2U1NKJ3"/>
<comment type="caution">
    <text evidence="8">The sequence shown here is derived from an EMBL/GenBank/DDBJ whole genome shotgun (WGS) entry which is preliminary data.</text>
</comment>
<keyword evidence="2" id="KW-0488">Methylation</keyword>
<reference evidence="8 9" key="1">
    <citation type="journal article" date="2018" name="Mol. Plant">
        <title>The genome of Artemisia annua provides insight into the evolution of Asteraceae family and artemisinin biosynthesis.</title>
        <authorList>
            <person name="Shen Q."/>
            <person name="Zhang L."/>
            <person name="Liao Z."/>
            <person name="Wang S."/>
            <person name="Yan T."/>
            <person name="Shi P."/>
            <person name="Liu M."/>
            <person name="Fu X."/>
            <person name="Pan Q."/>
            <person name="Wang Y."/>
            <person name="Lv Z."/>
            <person name="Lu X."/>
            <person name="Zhang F."/>
            <person name="Jiang W."/>
            <person name="Ma Y."/>
            <person name="Chen M."/>
            <person name="Hao X."/>
            <person name="Li L."/>
            <person name="Tang Y."/>
            <person name="Lv G."/>
            <person name="Zhou Y."/>
            <person name="Sun X."/>
            <person name="Brodelius P.E."/>
            <person name="Rose J.K.C."/>
            <person name="Tang K."/>
        </authorList>
    </citation>
    <scope>NUCLEOTIDE SEQUENCE [LARGE SCALE GENOMIC DNA]</scope>
    <source>
        <strain evidence="9">cv. Huhao1</strain>
        <tissue evidence="8">Leaf</tissue>
    </source>
</reference>
<dbReference type="OrthoDB" id="1923658at2759"/>
<dbReference type="PROSITE" id="PS50846">
    <property type="entry name" value="HMA_2"/>
    <property type="match status" value="1"/>
</dbReference>
<comment type="similarity">
    <text evidence="6">Belongs to the HIPP family.</text>
</comment>
<dbReference type="Gene3D" id="3.30.70.100">
    <property type="match status" value="1"/>
</dbReference>
<protein>
    <submittedName>
        <fullName evidence="8">Late blight resistance protein R1A-3</fullName>
    </submittedName>
</protein>
<evidence type="ECO:0000313" key="9">
    <source>
        <dbReference type="Proteomes" id="UP000245207"/>
    </source>
</evidence>
<keyword evidence="5" id="KW-0636">Prenylation</keyword>
<dbReference type="STRING" id="35608.A0A2U1NKJ3"/>
<dbReference type="Pfam" id="PF00403">
    <property type="entry name" value="HMA"/>
    <property type="match status" value="1"/>
</dbReference>
<comment type="subcellular location">
    <subcellularLocation>
        <location evidence="1">Membrane</location>
        <topology evidence="1">Peripheral membrane protein</topology>
    </subcellularLocation>
</comment>
<dbReference type="Proteomes" id="UP000245207">
    <property type="component" value="Unassembled WGS sequence"/>
</dbReference>
<keyword evidence="9" id="KW-1185">Reference proteome</keyword>
<evidence type="ECO:0000256" key="2">
    <source>
        <dbReference type="ARBA" id="ARBA00022481"/>
    </source>
</evidence>
<evidence type="ECO:0000259" key="7">
    <source>
        <dbReference type="PROSITE" id="PS50846"/>
    </source>
</evidence>
<feature type="domain" description="HMA" evidence="7">
    <location>
        <begin position="4"/>
        <end position="68"/>
    </location>
</feature>
<evidence type="ECO:0000256" key="6">
    <source>
        <dbReference type="ARBA" id="ARBA00024045"/>
    </source>
</evidence>
<dbReference type="GO" id="GO:0046872">
    <property type="term" value="F:metal ion binding"/>
    <property type="evidence" value="ECO:0007669"/>
    <property type="project" value="UniProtKB-KW"/>
</dbReference>
<sequence length="78" mass="8557">MAEPKIVVFGVSIHDNKEKRKLLKAIASVKGINSIDMNMNDKKLTVIGFFDPLRGVKRLKKGRSYVGGKVGHGPPTKP</sequence>
<accession>A0A2U1NKJ3</accession>